<proteinExistence type="predicted"/>
<dbReference type="AlphaFoldDB" id="A0A4V2F5L1"/>
<evidence type="ECO:0000256" key="1">
    <source>
        <dbReference type="SAM" id="Coils"/>
    </source>
</evidence>
<dbReference type="Proteomes" id="UP000292262">
    <property type="component" value="Unassembled WGS sequence"/>
</dbReference>
<reference evidence="3 4" key="1">
    <citation type="submission" date="2019-02" db="EMBL/GenBank/DDBJ databases">
        <title>Genomic Encyclopedia of Type Strains, Phase IV (KMG-IV): sequencing the most valuable type-strain genomes for metagenomic binning, comparative biology and taxonomic classification.</title>
        <authorList>
            <person name="Goeker M."/>
        </authorList>
    </citation>
    <scope>NUCLEOTIDE SEQUENCE [LARGE SCALE GENOMIC DNA]</scope>
    <source>
        <strain evidence="3 4">DSM 17196</strain>
    </source>
</reference>
<dbReference type="EMBL" id="SGXE01000002">
    <property type="protein sequence ID" value="RZS93199.1"/>
    <property type="molecule type" value="Genomic_DNA"/>
</dbReference>
<keyword evidence="1" id="KW-0175">Coiled coil</keyword>
<dbReference type="OrthoDB" id="1162654at2"/>
<evidence type="ECO:0000256" key="2">
    <source>
        <dbReference type="SAM" id="SignalP"/>
    </source>
</evidence>
<evidence type="ECO:0000313" key="4">
    <source>
        <dbReference type="Proteomes" id="UP000292262"/>
    </source>
</evidence>
<comment type="caution">
    <text evidence="3">The sequence shown here is derived from an EMBL/GenBank/DDBJ whole genome shotgun (WGS) entry which is preliminary data.</text>
</comment>
<gene>
    <name evidence="3" type="ORF">EV197_1770</name>
</gene>
<feature type="coiled-coil region" evidence="1">
    <location>
        <begin position="17"/>
        <end position="51"/>
    </location>
</feature>
<feature type="signal peptide" evidence="2">
    <location>
        <begin position="1"/>
        <end position="20"/>
    </location>
</feature>
<evidence type="ECO:0008006" key="5">
    <source>
        <dbReference type="Google" id="ProtNLM"/>
    </source>
</evidence>
<organism evidence="3 4">
    <name type="scientific">Aquimarina brevivitae</name>
    <dbReference type="NCBI Taxonomy" id="323412"/>
    <lineage>
        <taxon>Bacteria</taxon>
        <taxon>Pseudomonadati</taxon>
        <taxon>Bacteroidota</taxon>
        <taxon>Flavobacteriia</taxon>
        <taxon>Flavobacteriales</taxon>
        <taxon>Flavobacteriaceae</taxon>
        <taxon>Aquimarina</taxon>
    </lineage>
</organism>
<protein>
    <recommendedName>
        <fullName evidence="5">LTXXQ motif family protein</fullName>
    </recommendedName>
</protein>
<evidence type="ECO:0000313" key="3">
    <source>
        <dbReference type="EMBL" id="RZS93199.1"/>
    </source>
</evidence>
<sequence>MKKVSLVILLIVCNISLTVAQQKSKTDKSELRELRNELNCTLSAEQKAQLQFQKKLRQQHLRQLKVTFSDQQYKIVENKELSRYGKRMALQPLLNEAQKKMISAHKESMKAERTKLITTFTAE</sequence>
<keyword evidence="2" id="KW-0732">Signal</keyword>
<name>A0A4V2F5L1_9FLAO</name>
<dbReference type="RefSeq" id="WP_130286343.1">
    <property type="nucleotide sequence ID" value="NZ_SGXE01000002.1"/>
</dbReference>
<feature type="chain" id="PRO_5020602078" description="LTXXQ motif family protein" evidence="2">
    <location>
        <begin position="21"/>
        <end position="123"/>
    </location>
</feature>
<accession>A0A4V2F5L1</accession>
<keyword evidence="4" id="KW-1185">Reference proteome</keyword>